<accession>A0A1V4H0N0</accession>
<sequence length="178" mass="20009">MALCLTAPLAVAAPADWSGLFKSWEDGCNDSKALAAFTNSLSLIDVKANGQFYLTQDIDLPKKYRNQAAKNVSFHKIWDACEQHHFDQTRLALTGHYYGLPVVHYSQTFMLETAGVEYRRLLLNAPIEQARRVLAGKYRPRKHFNPVLEGHETLRAELLPVTINGKAQTVLECAYVFG</sequence>
<reference evidence="2" key="1">
    <citation type="submission" date="2017-03" db="EMBL/GenBank/DDBJ databases">
        <title>Draft genome sequence of Moraxella equi CCUG 4950T type strain.</title>
        <authorList>
            <person name="Salva-Serra F."/>
            <person name="Engstrom-Jakobsson H."/>
            <person name="Thorell K."/>
            <person name="Jaen-Luchoro D."/>
            <person name="Gonzales-Siles L."/>
            <person name="Karlsson R."/>
            <person name="Yazdan S."/>
            <person name="Boulund F."/>
            <person name="Johnning A."/>
            <person name="Engstrand L."/>
            <person name="Kristiansson E."/>
            <person name="Moore E."/>
        </authorList>
    </citation>
    <scope>NUCLEOTIDE SEQUENCE [LARGE SCALE GENOMIC DNA]</scope>
    <source>
        <strain evidence="2">CCUG 4441</strain>
    </source>
</reference>
<dbReference type="AlphaFoldDB" id="A0A1V4H0N0"/>
<evidence type="ECO:0000313" key="2">
    <source>
        <dbReference type="Proteomes" id="UP000191025"/>
    </source>
</evidence>
<comment type="caution">
    <text evidence="1">The sequence shown here is derived from an EMBL/GenBank/DDBJ whole genome shotgun (WGS) entry which is preliminary data.</text>
</comment>
<dbReference type="EMBL" id="MXAN01000015">
    <property type="protein sequence ID" value="OPH38489.1"/>
    <property type="molecule type" value="Genomic_DNA"/>
</dbReference>
<protein>
    <submittedName>
        <fullName evidence="1">Uncharacterized protein</fullName>
    </submittedName>
</protein>
<dbReference type="Proteomes" id="UP000191025">
    <property type="component" value="Unassembled WGS sequence"/>
</dbReference>
<name>A0A1V4H0N0_MORLA</name>
<organism evidence="1 2">
    <name type="scientific">Moraxella lacunata</name>
    <dbReference type="NCBI Taxonomy" id="477"/>
    <lineage>
        <taxon>Bacteria</taxon>
        <taxon>Pseudomonadati</taxon>
        <taxon>Pseudomonadota</taxon>
        <taxon>Gammaproteobacteria</taxon>
        <taxon>Moraxellales</taxon>
        <taxon>Moraxellaceae</taxon>
        <taxon>Moraxella</taxon>
    </lineage>
</organism>
<evidence type="ECO:0000313" key="1">
    <source>
        <dbReference type="EMBL" id="OPH38489.1"/>
    </source>
</evidence>
<gene>
    <name evidence="1" type="ORF">B5J94_03145</name>
</gene>
<proteinExistence type="predicted"/>